<protein>
    <submittedName>
        <fullName evidence="2">Type I toxin-antitoxin system Fst family toxin</fullName>
    </submittedName>
</protein>
<dbReference type="EMBL" id="CP145132">
    <property type="protein sequence ID" value="WWC54442.1"/>
    <property type="molecule type" value="Genomic_DNA"/>
</dbReference>
<reference evidence="2" key="2">
    <citation type="submission" date="2022-09" db="EMBL/GenBank/DDBJ databases">
        <title>Aerococcus urinae taxonomy study.</title>
        <authorList>
            <person name="Christensen J."/>
            <person name="Senneby E."/>
        </authorList>
    </citation>
    <scope>NUCLEOTIDE SEQUENCE</scope>
    <source>
        <strain evidence="2">LUND-41-B12</strain>
    </source>
</reference>
<evidence type="ECO:0000313" key="3">
    <source>
        <dbReference type="EMBL" id="WWC54442.1"/>
    </source>
</evidence>
<reference evidence="3" key="3">
    <citation type="submission" date="2024-02" db="EMBL/GenBank/DDBJ databases">
        <authorList>
            <person name="Choi B."/>
        </authorList>
    </citation>
    <scope>NUCLEOTIDE SEQUENCE</scope>
    <source>
        <strain evidence="3">UMB1016</strain>
    </source>
</reference>
<evidence type="ECO:0000256" key="1">
    <source>
        <dbReference type="SAM" id="Phobius"/>
    </source>
</evidence>
<dbReference type="NCBIfam" id="NF033608">
    <property type="entry name" value="type_I_tox_Fst"/>
    <property type="match status" value="1"/>
</dbReference>
<dbReference type="GeneID" id="86858269"/>
<reference evidence="3 4" key="1">
    <citation type="journal article" date="2020" name="J. Bacteriol.">
        <title>Aerococcus urinae Isolated from Women with Lower Urinary Tract Symptoms: In Vitro Aggregation and Genome Analysis.</title>
        <authorList>
            <person name="Hilt E.E."/>
            <person name="Putonti C."/>
            <person name="Thomas-White K."/>
            <person name="Lewis A.L."/>
            <person name="Visick K.L."/>
            <person name="Gilbert N.M."/>
            <person name="Wolfe A.J."/>
        </authorList>
    </citation>
    <scope>NUCLEOTIDE SEQUENCE [LARGE SCALE GENOMIC DNA]</scope>
    <source>
        <strain evidence="3 4">UMB1016</strain>
    </source>
</reference>
<name>A0A9Q4DFE9_9LACT</name>
<gene>
    <name evidence="3" type="ORF">DBT44_0008675</name>
    <name evidence="2" type="ORF">ODY61_07000</name>
</gene>
<dbReference type="Proteomes" id="UP000250354">
    <property type="component" value="Chromosome"/>
</dbReference>
<feature type="transmembrane region" description="Helical" evidence="1">
    <location>
        <begin position="7"/>
        <end position="26"/>
    </location>
</feature>
<keyword evidence="1" id="KW-0812">Transmembrane</keyword>
<evidence type="ECO:0000313" key="4">
    <source>
        <dbReference type="Proteomes" id="UP000250354"/>
    </source>
</evidence>
<keyword evidence="1" id="KW-1133">Transmembrane helix</keyword>
<proteinExistence type="predicted"/>
<keyword evidence="4" id="KW-1185">Reference proteome</keyword>
<accession>A0A9Q4DFE9</accession>
<evidence type="ECO:0000313" key="2">
    <source>
        <dbReference type="EMBL" id="MCY3087850.1"/>
    </source>
</evidence>
<dbReference type="Proteomes" id="UP001069047">
    <property type="component" value="Unassembled WGS sequence"/>
</dbReference>
<dbReference type="RefSeq" id="WP_111827386.1">
    <property type="nucleotide sequence ID" value="NZ_CAJHLJ010000004.1"/>
</dbReference>
<organism evidence="2 5">
    <name type="scientific">Aerococcus mictus</name>
    <dbReference type="NCBI Taxonomy" id="2976810"/>
    <lineage>
        <taxon>Bacteria</taxon>
        <taxon>Bacillati</taxon>
        <taxon>Bacillota</taxon>
        <taxon>Bacilli</taxon>
        <taxon>Lactobacillales</taxon>
        <taxon>Aerococcaceae</taxon>
        <taxon>Aerococcus</taxon>
    </lineage>
</organism>
<dbReference type="AlphaFoldDB" id="A0A9Q4DFE9"/>
<evidence type="ECO:0000313" key="5">
    <source>
        <dbReference type="Proteomes" id="UP001069047"/>
    </source>
</evidence>
<sequence>MIKEICTLIVAPLLVGIVIELFKRYLDRTDNDD</sequence>
<keyword evidence="1" id="KW-0472">Membrane</keyword>
<dbReference type="EMBL" id="JAOTMY010000003">
    <property type="protein sequence ID" value="MCY3087850.1"/>
    <property type="molecule type" value="Genomic_DNA"/>
</dbReference>